<sequence length="74" mass="8718">MESVGKECTELKHQYEDCFNKWYLEKYLKGDYTPACQDLFDKYRACVLKTLKEKDLLDTIEAGRKEVGSKFKPT</sequence>
<name>A0A9W8AFV1_9FUNG</name>
<proteinExistence type="inferred from homology"/>
<dbReference type="Proteomes" id="UP001150569">
    <property type="component" value="Unassembled WGS sequence"/>
</dbReference>
<dbReference type="GO" id="GO:0005829">
    <property type="term" value="C:cytosol"/>
    <property type="evidence" value="ECO:0007669"/>
    <property type="project" value="TreeGrafter"/>
</dbReference>
<dbReference type="GO" id="GO:0005634">
    <property type="term" value="C:nucleus"/>
    <property type="evidence" value="ECO:0007669"/>
    <property type="project" value="TreeGrafter"/>
</dbReference>
<dbReference type="Pfam" id="PF05254">
    <property type="entry name" value="UPF0203"/>
    <property type="match status" value="1"/>
</dbReference>
<organism evidence="3 4">
    <name type="scientific">Tieghemiomyces parasiticus</name>
    <dbReference type="NCBI Taxonomy" id="78921"/>
    <lineage>
        <taxon>Eukaryota</taxon>
        <taxon>Fungi</taxon>
        <taxon>Fungi incertae sedis</taxon>
        <taxon>Zoopagomycota</taxon>
        <taxon>Kickxellomycotina</taxon>
        <taxon>Dimargaritomycetes</taxon>
        <taxon>Dimargaritales</taxon>
        <taxon>Dimargaritaceae</taxon>
        <taxon>Tieghemiomyces</taxon>
    </lineage>
</organism>
<reference evidence="3" key="1">
    <citation type="submission" date="2022-07" db="EMBL/GenBank/DDBJ databases">
        <title>Phylogenomic reconstructions and comparative analyses of Kickxellomycotina fungi.</title>
        <authorList>
            <person name="Reynolds N.K."/>
            <person name="Stajich J.E."/>
            <person name="Barry K."/>
            <person name="Grigoriev I.V."/>
            <person name="Crous P."/>
            <person name="Smith M.E."/>
        </authorList>
    </citation>
    <scope>NUCLEOTIDE SEQUENCE</scope>
    <source>
        <strain evidence="3">RSA 861</strain>
    </source>
</reference>
<dbReference type="EMBL" id="JANBPT010000157">
    <property type="protein sequence ID" value="KAJ1926665.1"/>
    <property type="molecule type" value="Genomic_DNA"/>
</dbReference>
<evidence type="ECO:0000313" key="4">
    <source>
        <dbReference type="Proteomes" id="UP001150569"/>
    </source>
</evidence>
<protein>
    <submittedName>
        <fullName evidence="3">Mitochondrial distribution and morphology protein 35</fullName>
    </submittedName>
</protein>
<dbReference type="AlphaFoldDB" id="A0A9W8AFV1"/>
<comment type="caution">
    <text evidence="3">The sequence shown here is derived from an EMBL/GenBank/DDBJ whole genome shotgun (WGS) entry which is preliminary data.</text>
</comment>
<dbReference type="PANTHER" id="PTHR46403:SF1">
    <property type="entry name" value="TP53-REGULATED INHIBITOR OF APOPTOSIS 1"/>
    <property type="match status" value="1"/>
</dbReference>
<evidence type="ECO:0000256" key="1">
    <source>
        <dbReference type="ARBA" id="ARBA00006196"/>
    </source>
</evidence>
<dbReference type="PANTHER" id="PTHR46403">
    <property type="entry name" value="TP53-REGULATED INHIBITOR OF APOPTOSIS 1"/>
    <property type="match status" value="1"/>
</dbReference>
<dbReference type="PROSITE" id="PS51808">
    <property type="entry name" value="CHCH"/>
    <property type="match status" value="1"/>
</dbReference>
<dbReference type="OrthoDB" id="19091at2759"/>
<dbReference type="InterPro" id="IPR007918">
    <property type="entry name" value="MDM35_apoptosis"/>
</dbReference>
<accession>A0A9W8AFV1</accession>
<keyword evidence="4" id="KW-1185">Reference proteome</keyword>
<evidence type="ECO:0000256" key="2">
    <source>
        <dbReference type="ARBA" id="ARBA00023157"/>
    </source>
</evidence>
<evidence type="ECO:0000313" key="3">
    <source>
        <dbReference type="EMBL" id="KAJ1926665.1"/>
    </source>
</evidence>
<dbReference type="GO" id="GO:0005758">
    <property type="term" value="C:mitochondrial intermembrane space"/>
    <property type="evidence" value="ECO:0007669"/>
    <property type="project" value="TreeGrafter"/>
</dbReference>
<comment type="similarity">
    <text evidence="1">Belongs to the TRIAP1/MDM35 family.</text>
</comment>
<dbReference type="GO" id="GO:0045332">
    <property type="term" value="P:phospholipid translocation"/>
    <property type="evidence" value="ECO:0007669"/>
    <property type="project" value="TreeGrafter"/>
</dbReference>
<dbReference type="GO" id="GO:1990050">
    <property type="term" value="F:phosphatidic acid transfer activity"/>
    <property type="evidence" value="ECO:0007669"/>
    <property type="project" value="TreeGrafter"/>
</dbReference>
<keyword evidence="2" id="KW-1015">Disulfide bond</keyword>
<gene>
    <name evidence="3" type="primary">MDM35_1</name>
    <name evidence="3" type="ORF">IWQ60_003607</name>
</gene>